<feature type="transmembrane region" description="Helical" evidence="6">
    <location>
        <begin position="59"/>
        <end position="79"/>
    </location>
</feature>
<evidence type="ECO:0000256" key="3">
    <source>
        <dbReference type="ARBA" id="ARBA00022692"/>
    </source>
</evidence>
<evidence type="ECO:0000313" key="7">
    <source>
        <dbReference type="EMBL" id="KAK8729697.1"/>
    </source>
</evidence>
<keyword evidence="4 6" id="KW-1133">Transmembrane helix</keyword>
<dbReference type="PANTHER" id="PTHR12778">
    <property type="entry name" value="SOLUTE CARRIER FAMILY 33 ACETYL-COA TRANSPORTER -RELATED"/>
    <property type="match status" value="1"/>
</dbReference>
<feature type="transmembrane region" description="Helical" evidence="6">
    <location>
        <begin position="181"/>
        <end position="200"/>
    </location>
</feature>
<keyword evidence="8" id="KW-1185">Reference proteome</keyword>
<comment type="caution">
    <text evidence="7">The sequence shown here is derived from an EMBL/GenBank/DDBJ whole genome shotgun (WGS) entry which is preliminary data.</text>
</comment>
<comment type="subcellular location">
    <subcellularLocation>
        <location evidence="1">Membrane</location>
        <topology evidence="1">Multi-pass membrane protein</topology>
    </subcellularLocation>
</comment>
<keyword evidence="2" id="KW-0813">Transport</keyword>
<dbReference type="GO" id="GO:0022857">
    <property type="term" value="F:transmembrane transporter activity"/>
    <property type="evidence" value="ECO:0007669"/>
    <property type="project" value="InterPro"/>
</dbReference>
<accession>A0AAW0WDN4</accession>
<evidence type="ECO:0000256" key="2">
    <source>
        <dbReference type="ARBA" id="ARBA00022448"/>
    </source>
</evidence>
<dbReference type="Pfam" id="PF07690">
    <property type="entry name" value="MFS_1"/>
    <property type="match status" value="1"/>
</dbReference>
<dbReference type="SUPFAM" id="SSF103473">
    <property type="entry name" value="MFS general substrate transporter"/>
    <property type="match status" value="1"/>
</dbReference>
<dbReference type="Proteomes" id="UP001445076">
    <property type="component" value="Unassembled WGS sequence"/>
</dbReference>
<dbReference type="Gene3D" id="1.20.1250.20">
    <property type="entry name" value="MFS general substrate transporter like domains"/>
    <property type="match status" value="1"/>
</dbReference>
<proteinExistence type="predicted"/>
<feature type="transmembrane region" description="Helical" evidence="6">
    <location>
        <begin position="418"/>
        <end position="440"/>
    </location>
</feature>
<feature type="transmembrane region" description="Helical" evidence="6">
    <location>
        <begin position="347"/>
        <end position="368"/>
    </location>
</feature>
<organism evidence="7 8">
    <name type="scientific">Cherax quadricarinatus</name>
    <name type="common">Australian red claw crayfish</name>
    <dbReference type="NCBI Taxonomy" id="27406"/>
    <lineage>
        <taxon>Eukaryota</taxon>
        <taxon>Metazoa</taxon>
        <taxon>Ecdysozoa</taxon>
        <taxon>Arthropoda</taxon>
        <taxon>Crustacea</taxon>
        <taxon>Multicrustacea</taxon>
        <taxon>Malacostraca</taxon>
        <taxon>Eumalacostraca</taxon>
        <taxon>Eucarida</taxon>
        <taxon>Decapoda</taxon>
        <taxon>Pleocyemata</taxon>
        <taxon>Astacidea</taxon>
        <taxon>Parastacoidea</taxon>
        <taxon>Parastacidae</taxon>
        <taxon>Cherax</taxon>
    </lineage>
</organism>
<feature type="transmembrane region" description="Helical" evidence="6">
    <location>
        <begin position="21"/>
        <end position="39"/>
    </location>
</feature>
<evidence type="ECO:0000313" key="8">
    <source>
        <dbReference type="Proteomes" id="UP001445076"/>
    </source>
</evidence>
<feature type="transmembrane region" description="Helical" evidence="6">
    <location>
        <begin position="446"/>
        <end position="466"/>
    </location>
</feature>
<dbReference type="InterPro" id="IPR036259">
    <property type="entry name" value="MFS_trans_sf"/>
</dbReference>
<feature type="non-terminal residue" evidence="7">
    <location>
        <position position="1"/>
    </location>
</feature>
<dbReference type="InterPro" id="IPR011701">
    <property type="entry name" value="MFS"/>
</dbReference>
<dbReference type="EMBL" id="JARKIK010000066">
    <property type="protein sequence ID" value="KAK8729697.1"/>
    <property type="molecule type" value="Genomic_DNA"/>
</dbReference>
<dbReference type="CDD" id="cd17485">
    <property type="entry name" value="MFS_MFSD3"/>
    <property type="match status" value="1"/>
</dbReference>
<protein>
    <submittedName>
        <fullName evidence="7">Uncharacterized protein</fullName>
    </submittedName>
</protein>
<dbReference type="PANTHER" id="PTHR12778:SF10">
    <property type="entry name" value="MAJOR FACILITATOR SUPERFAMILY DOMAIN-CONTAINING PROTEIN 3"/>
    <property type="match status" value="1"/>
</dbReference>
<dbReference type="InterPro" id="IPR004752">
    <property type="entry name" value="AmpG_permease/AT-1"/>
</dbReference>
<dbReference type="GO" id="GO:0016020">
    <property type="term" value="C:membrane"/>
    <property type="evidence" value="ECO:0007669"/>
    <property type="project" value="UniProtKB-SubCell"/>
</dbReference>
<feature type="transmembrane region" description="Helical" evidence="6">
    <location>
        <begin position="91"/>
        <end position="109"/>
    </location>
</feature>
<keyword evidence="5 6" id="KW-0472">Membrane</keyword>
<feature type="transmembrane region" description="Helical" evidence="6">
    <location>
        <begin position="374"/>
        <end position="397"/>
    </location>
</feature>
<name>A0AAW0WDN4_CHEQU</name>
<dbReference type="AlphaFoldDB" id="A0AAW0WDN4"/>
<evidence type="ECO:0000256" key="6">
    <source>
        <dbReference type="SAM" id="Phobius"/>
    </source>
</evidence>
<evidence type="ECO:0000256" key="1">
    <source>
        <dbReference type="ARBA" id="ARBA00004141"/>
    </source>
</evidence>
<keyword evidence="3 6" id="KW-0812">Transmembrane</keyword>
<gene>
    <name evidence="7" type="ORF">OTU49_008272</name>
</gene>
<reference evidence="7 8" key="1">
    <citation type="journal article" date="2024" name="BMC Genomics">
        <title>Genome assembly of redclaw crayfish (Cherax quadricarinatus) provides insights into its immune adaptation and hypoxia tolerance.</title>
        <authorList>
            <person name="Liu Z."/>
            <person name="Zheng J."/>
            <person name="Li H."/>
            <person name="Fang K."/>
            <person name="Wang S."/>
            <person name="He J."/>
            <person name="Zhou D."/>
            <person name="Weng S."/>
            <person name="Chi M."/>
            <person name="Gu Z."/>
            <person name="He J."/>
            <person name="Li F."/>
            <person name="Wang M."/>
        </authorList>
    </citation>
    <scope>NUCLEOTIDE SEQUENCE [LARGE SCALE GENOMIC DNA]</scope>
    <source>
        <strain evidence="7">ZL_2023a</strain>
    </source>
</reference>
<sequence length="476" mass="52492">KERKEDCLLVVAPERMWKVTYTSVAPFASLGWLYLVQGIPYGLQDKFIPIQLRSNGLDYSSVSLLKVLLVPWIAKGLWAPIVEVWGGRHRWLVYSLLGLALSSYAGSYMAPDDVVGIGCVLLSLNVFSAVQDVAVDGLALHILPNNQLGLGNTLQVVLYKVGCLVGGAGLTHLLAVTNWPVTFTILAFLYFITAALSYSLRNKNFLIEPCCEPDTQIDRYIAGTFSKNDTLHHTKEVTCQGPICNVSQQIQGYSLVKQVFSILKEIIETTGTLWLSAYVLLYKMGERGAINNMPLFLLDKGLSKQSLAFWNGTVCQGLSILGSFYGGIILTKPNVNIKTVLIKHSNYRLAAIIIQYFVIVLLNNFEVFGNENIWIFHVIGIASLCSLSYSSGIISTASFTLMMRVSRECTTETQASHYSVLASVEIAGKLLFATAAGFIIDSVGMSWTFTLFIILCTFPVLVLTAMPDHLCHLKEE</sequence>
<evidence type="ECO:0000256" key="5">
    <source>
        <dbReference type="ARBA" id="ARBA00023136"/>
    </source>
</evidence>
<evidence type="ECO:0000256" key="4">
    <source>
        <dbReference type="ARBA" id="ARBA00022989"/>
    </source>
</evidence>